<proteinExistence type="predicted"/>
<dbReference type="AlphaFoldDB" id="A0A7D4CKS9"/>
<sequence length="216" mass="23922">MAMPASAESFPPRDECGDIPGADAFRMALATAVASRDETKLLPLFSPDVFLDVVGSGGRKELRERLLDPDTHLWEELETLQQLGCGRTSKNFYLPWYSGERLGGDDEFTTYLAVGEKVPLRSGPSEAAPVIRYLNWEAVTMEWNMASELSFYQVYGGVFEESGFVDMSDTTFFAEVTAGSTRGYVDGSDLRAQLAYSLRVSQIDGEWQITSFYAGD</sequence>
<dbReference type="EMBL" id="CP053921">
    <property type="protein sequence ID" value="QKG70068.1"/>
    <property type="molecule type" value="Genomic_DNA"/>
</dbReference>
<protein>
    <submittedName>
        <fullName evidence="1">Uncharacterized protein</fullName>
    </submittedName>
</protein>
<reference evidence="1 2" key="1">
    <citation type="submission" date="2020-05" db="EMBL/GenBank/DDBJ databases">
        <title>Erythrobacter mangrovi sp. nov., isolated from rhizosphere soil of mangrove plant (Kandelia candel).</title>
        <authorList>
            <person name="Ye Y.H."/>
        </authorList>
    </citation>
    <scope>NUCLEOTIDE SEQUENCE [LARGE SCALE GENOMIC DNA]</scope>
    <source>
        <strain evidence="1 2">EB310</strain>
    </source>
</reference>
<evidence type="ECO:0000313" key="2">
    <source>
        <dbReference type="Proteomes" id="UP000504693"/>
    </source>
</evidence>
<dbReference type="KEGG" id="emv:HQR01_01035"/>
<organism evidence="1 2">
    <name type="scientific">Erythrobacter mangrovi</name>
    <dbReference type="NCBI Taxonomy" id="2739433"/>
    <lineage>
        <taxon>Bacteria</taxon>
        <taxon>Pseudomonadati</taxon>
        <taxon>Pseudomonadota</taxon>
        <taxon>Alphaproteobacteria</taxon>
        <taxon>Sphingomonadales</taxon>
        <taxon>Erythrobacteraceae</taxon>
        <taxon>Erythrobacter/Porphyrobacter group</taxon>
        <taxon>Erythrobacter</taxon>
    </lineage>
</organism>
<gene>
    <name evidence="1" type="ORF">HQR01_01035</name>
</gene>
<evidence type="ECO:0000313" key="1">
    <source>
        <dbReference type="EMBL" id="QKG70068.1"/>
    </source>
</evidence>
<dbReference type="Proteomes" id="UP000504693">
    <property type="component" value="Chromosome"/>
</dbReference>
<keyword evidence="2" id="KW-1185">Reference proteome</keyword>
<accession>A0A7D4CKS9</accession>
<name>A0A7D4CKS9_9SPHN</name>
<dbReference type="RefSeq" id="WP_173211954.1">
    <property type="nucleotide sequence ID" value="NZ_CP053921.1"/>
</dbReference>